<dbReference type="InterPro" id="IPR016040">
    <property type="entry name" value="NAD(P)-bd_dom"/>
</dbReference>
<dbReference type="GO" id="GO:0004029">
    <property type="term" value="F:aldehyde dehydrogenase (NAD+) activity"/>
    <property type="evidence" value="ECO:0007669"/>
    <property type="project" value="TreeGrafter"/>
</dbReference>
<reference evidence="4" key="1">
    <citation type="journal article" date="2017" name="Genome Announc.">
        <title>Genome sequences of Cyberlindnera fabianii 65, Pichia kudriavzevii 129, and Saccharomyces cerevisiae 131 isolated from fermented masau fruits in Zimbabwe.</title>
        <authorList>
            <person name="van Rijswijck I.M.H."/>
            <person name="Derks M.F.L."/>
            <person name="Abee T."/>
            <person name="de Ridder D."/>
            <person name="Smid E.J."/>
        </authorList>
    </citation>
    <scope>NUCLEOTIDE SEQUENCE [LARGE SCALE GENOMIC DNA]</scope>
    <source>
        <strain evidence="4">65</strain>
    </source>
</reference>
<dbReference type="InterPro" id="IPR051783">
    <property type="entry name" value="NAD(P)-dependent_oxidoreduct"/>
</dbReference>
<dbReference type="InterPro" id="IPR036291">
    <property type="entry name" value="NAD(P)-bd_dom_sf"/>
</dbReference>
<comment type="caution">
    <text evidence="3">The sequence shown here is derived from an EMBL/GenBank/DDBJ whole genome shotgun (WGS) entry which is preliminary data.</text>
</comment>
<keyword evidence="1" id="KW-0732">Signal</keyword>
<feature type="domain" description="NAD(P)-binding" evidence="2">
    <location>
        <begin position="65"/>
        <end position="151"/>
    </location>
</feature>
<evidence type="ECO:0000256" key="1">
    <source>
        <dbReference type="SAM" id="SignalP"/>
    </source>
</evidence>
<dbReference type="Proteomes" id="UP000189513">
    <property type="component" value="Unassembled WGS sequence"/>
</dbReference>
<dbReference type="PANTHER" id="PTHR48079:SF6">
    <property type="entry name" value="NAD(P)-BINDING DOMAIN-CONTAINING PROTEIN-RELATED"/>
    <property type="match status" value="1"/>
</dbReference>
<dbReference type="Pfam" id="PF13460">
    <property type="entry name" value="NAD_binding_10"/>
    <property type="match status" value="1"/>
</dbReference>
<evidence type="ECO:0000259" key="2">
    <source>
        <dbReference type="Pfam" id="PF13460"/>
    </source>
</evidence>
<feature type="signal peptide" evidence="1">
    <location>
        <begin position="1"/>
        <end position="20"/>
    </location>
</feature>
<evidence type="ECO:0000313" key="3">
    <source>
        <dbReference type="EMBL" id="ONH66279.1"/>
    </source>
</evidence>
<keyword evidence="4" id="KW-1185">Reference proteome</keyword>
<dbReference type="OMA" id="WGERAYY"/>
<dbReference type="AlphaFoldDB" id="A0A1V2L2Y3"/>
<proteinExistence type="predicted"/>
<accession>A0A1V2L2Y3</accession>
<sequence>MKLLFFHAFVTLCLSSLCCGLIIPGIRDLLLDNNWDKHLPINNIIPWFVTPELSTKSELNVFITGATGYIGGQFLHEILHDKKHNFKVRALVRTEEKAQKLFYKTNCEVYTVIGDLDSLDLLREEISKADIVINAATNNHLPSTQVMDEVISTKTSTTILFHIAGVSVLSTRNQSDKYVWSDIADNKRINELPDDRPHIGIDRLVMNMKNKNPAYARPIVISPALIYGTSHGYDNVHSVQVPLLVRKSIELGQVFTIDDGEYDWSNVHIHDLGAMFRLLLHKLIHNKNSVKTGTEGYYFAETDNHTWIDVSVRASELLYEMDAVNTTEIAHLTEEESDKLFGSPLSSLYNTNALTKADLARSYGWEPSHQGEFWKSIEVTIADELHPGDDY</sequence>
<dbReference type="PANTHER" id="PTHR48079">
    <property type="entry name" value="PROTEIN YEEZ"/>
    <property type="match status" value="1"/>
</dbReference>
<protein>
    <submittedName>
        <fullName evidence="3">Sterol-4-alpha-carboxylate 3-dehydrogenase, decarboxylating</fullName>
    </submittedName>
</protein>
<organism evidence="3 4">
    <name type="scientific">Cyberlindnera fabianii</name>
    <name type="common">Yeast</name>
    <name type="synonym">Hansenula fabianii</name>
    <dbReference type="NCBI Taxonomy" id="36022"/>
    <lineage>
        <taxon>Eukaryota</taxon>
        <taxon>Fungi</taxon>
        <taxon>Dikarya</taxon>
        <taxon>Ascomycota</taxon>
        <taxon>Saccharomycotina</taxon>
        <taxon>Saccharomycetes</taxon>
        <taxon>Phaffomycetales</taxon>
        <taxon>Phaffomycetaceae</taxon>
        <taxon>Cyberlindnera</taxon>
    </lineage>
</organism>
<dbReference type="Gene3D" id="3.40.50.720">
    <property type="entry name" value="NAD(P)-binding Rossmann-like Domain"/>
    <property type="match status" value="2"/>
</dbReference>
<gene>
    <name evidence="3" type="ORF">BON22_3717</name>
</gene>
<dbReference type="VEuPathDB" id="FungiDB:BON22_3717"/>
<dbReference type="GO" id="GO:0005737">
    <property type="term" value="C:cytoplasm"/>
    <property type="evidence" value="ECO:0007669"/>
    <property type="project" value="TreeGrafter"/>
</dbReference>
<dbReference type="SUPFAM" id="SSF51735">
    <property type="entry name" value="NAD(P)-binding Rossmann-fold domains"/>
    <property type="match status" value="1"/>
</dbReference>
<dbReference type="STRING" id="36022.A0A1V2L2Y3"/>
<name>A0A1V2L2Y3_CYBFA</name>
<feature type="chain" id="PRO_5013205812" evidence="1">
    <location>
        <begin position="21"/>
        <end position="391"/>
    </location>
</feature>
<evidence type="ECO:0000313" key="4">
    <source>
        <dbReference type="Proteomes" id="UP000189513"/>
    </source>
</evidence>
<dbReference type="EMBL" id="MPUK01000007">
    <property type="protein sequence ID" value="ONH66279.1"/>
    <property type="molecule type" value="Genomic_DNA"/>
</dbReference>